<evidence type="ECO:0000256" key="8">
    <source>
        <dbReference type="ARBA" id="ARBA00023136"/>
    </source>
</evidence>
<keyword evidence="6 9" id="KW-0812">Transmembrane</keyword>
<reference evidence="12 13" key="1">
    <citation type="submission" date="2018-01" db="EMBL/GenBank/DDBJ databases">
        <title>Denitrification phenotypes of diverse strains of Pseudomonas stutzeri.</title>
        <authorList>
            <person name="Milligan D.A."/>
            <person name="Bergaust L."/>
            <person name="Bakken L.R."/>
            <person name="Frostegard A."/>
        </authorList>
    </citation>
    <scope>NUCLEOTIDE SEQUENCE [LARGE SCALE GENOMIC DNA]</scope>
    <source>
        <strain evidence="12 13">28a3</strain>
    </source>
</reference>
<gene>
    <name evidence="12" type="ORF">CXL00_13430</name>
</gene>
<evidence type="ECO:0000256" key="7">
    <source>
        <dbReference type="ARBA" id="ARBA00022989"/>
    </source>
</evidence>
<dbReference type="OrthoDB" id="9805682at2"/>
<organism evidence="12 13">
    <name type="scientific">Stutzerimonas stutzeri</name>
    <name type="common">Pseudomonas stutzeri</name>
    <dbReference type="NCBI Taxonomy" id="316"/>
    <lineage>
        <taxon>Bacteria</taxon>
        <taxon>Pseudomonadati</taxon>
        <taxon>Pseudomonadota</taxon>
        <taxon>Gammaproteobacteria</taxon>
        <taxon>Pseudomonadales</taxon>
        <taxon>Pseudomonadaceae</taxon>
        <taxon>Stutzerimonas</taxon>
    </lineage>
</organism>
<evidence type="ECO:0000256" key="10">
    <source>
        <dbReference type="SAM" id="Phobius"/>
    </source>
</evidence>
<proteinExistence type="inferred from homology"/>
<dbReference type="Pfam" id="PF00482">
    <property type="entry name" value="T2SSF"/>
    <property type="match status" value="2"/>
</dbReference>
<feature type="domain" description="Type II secretion system protein GspF" evidence="11">
    <location>
        <begin position="71"/>
        <end position="194"/>
    </location>
</feature>
<evidence type="ECO:0000256" key="5">
    <source>
        <dbReference type="ARBA" id="ARBA00022519"/>
    </source>
</evidence>
<feature type="transmembrane region" description="Helical" evidence="10">
    <location>
        <begin position="170"/>
        <end position="190"/>
    </location>
</feature>
<dbReference type="GO" id="GO:0005886">
    <property type="term" value="C:plasma membrane"/>
    <property type="evidence" value="ECO:0007669"/>
    <property type="project" value="UniProtKB-SubCell"/>
</dbReference>
<name>A0A2N8SQA8_STUST</name>
<feature type="domain" description="Type II secretion system protein GspF" evidence="11">
    <location>
        <begin position="276"/>
        <end position="397"/>
    </location>
</feature>
<dbReference type="PANTHER" id="PTHR30012:SF7">
    <property type="entry name" value="PROTEIN TRANSPORT PROTEIN HOFC HOMOLOG"/>
    <property type="match status" value="1"/>
</dbReference>
<accession>A0A2N8SQA8</accession>
<comment type="subcellular location">
    <subcellularLocation>
        <location evidence="1 9">Cell inner membrane</location>
        <topology evidence="1 9">Multi-pass membrane protein</topology>
    </subcellularLocation>
</comment>
<keyword evidence="8 10" id="KW-0472">Membrane</keyword>
<dbReference type="InterPro" id="IPR001992">
    <property type="entry name" value="T2SS_GspF/T4SS_PilC_CS"/>
</dbReference>
<keyword evidence="4" id="KW-1003">Cell membrane</keyword>
<keyword evidence="7 10" id="KW-1133">Transmembrane helix</keyword>
<sequence length="407" mass="44107">MAEKALKTSVFTWEGTDRKGSKVKGELSGQSPALIKAQLRKQGINPLKVRKKTVSLFGAGKKIKPMDIALFTRQMATMMKAGVPLLQSFDIIGEGFDNPNMRKLVDEVKQEVAAGNSFAASLRKKPQHFDALYCNLVESGEQSGSLETLLDRIATYKEKTEQLKAKIKKAMTYPIAVIIVAVIVSAILLIKVVPQFESVFHGFGAELPAFTQMVVGLSRWLQESWYLVVVGLFAAAFIFKHSYKRSEALRDALDRGLLKLPIVGDILYKAVVARYARTLATTFAAGVPLVDALDSVAGATGNVVFRNAVAKIRNDVSSGVQLNFSMRTAGVFPSMAVQMTAIGEESGSLDEMLDKVAGFYEGEVDNMVDNLTTLMEPMIMAVLGVLVGGLIIAMYLPIFQLGGVVGG</sequence>
<evidence type="ECO:0000256" key="9">
    <source>
        <dbReference type="RuleBase" id="RU003923"/>
    </source>
</evidence>
<evidence type="ECO:0000256" key="4">
    <source>
        <dbReference type="ARBA" id="ARBA00022475"/>
    </source>
</evidence>
<evidence type="ECO:0000313" key="12">
    <source>
        <dbReference type="EMBL" id="PNG04671.1"/>
    </source>
</evidence>
<evidence type="ECO:0000259" key="11">
    <source>
        <dbReference type="Pfam" id="PF00482"/>
    </source>
</evidence>
<dbReference type="EMBL" id="POUW01000005">
    <property type="protein sequence ID" value="PNG04671.1"/>
    <property type="molecule type" value="Genomic_DNA"/>
</dbReference>
<dbReference type="InterPro" id="IPR018076">
    <property type="entry name" value="T2SS_GspF_dom"/>
</dbReference>
<keyword evidence="3 9" id="KW-0813">Transport</keyword>
<dbReference type="InterPro" id="IPR042094">
    <property type="entry name" value="T2SS_GspF_sf"/>
</dbReference>
<evidence type="ECO:0000256" key="3">
    <source>
        <dbReference type="ARBA" id="ARBA00022448"/>
    </source>
</evidence>
<dbReference type="Gene3D" id="1.20.81.30">
    <property type="entry name" value="Type II secretion system (T2SS), domain F"/>
    <property type="match status" value="2"/>
</dbReference>
<feature type="transmembrane region" description="Helical" evidence="10">
    <location>
        <begin position="378"/>
        <end position="398"/>
    </location>
</feature>
<dbReference type="GO" id="GO:0015628">
    <property type="term" value="P:protein secretion by the type II secretion system"/>
    <property type="evidence" value="ECO:0007669"/>
    <property type="project" value="TreeGrafter"/>
</dbReference>
<dbReference type="AlphaFoldDB" id="A0A2N8SQA8"/>
<dbReference type="PANTHER" id="PTHR30012">
    <property type="entry name" value="GENERAL SECRETION PATHWAY PROTEIN"/>
    <property type="match status" value="1"/>
</dbReference>
<dbReference type="Proteomes" id="UP000235897">
    <property type="component" value="Unassembled WGS sequence"/>
</dbReference>
<comment type="similarity">
    <text evidence="2 9">Belongs to the GSP F family.</text>
</comment>
<dbReference type="PROSITE" id="PS00874">
    <property type="entry name" value="T2SP_F"/>
    <property type="match status" value="1"/>
</dbReference>
<feature type="transmembrane region" description="Helical" evidence="10">
    <location>
        <begin position="224"/>
        <end position="243"/>
    </location>
</feature>
<protein>
    <submittedName>
        <fullName evidence="12">Type II secretion system protein F</fullName>
    </submittedName>
</protein>
<evidence type="ECO:0000256" key="2">
    <source>
        <dbReference type="ARBA" id="ARBA00005745"/>
    </source>
</evidence>
<dbReference type="InterPro" id="IPR003004">
    <property type="entry name" value="GspF/PilC"/>
</dbReference>
<evidence type="ECO:0000256" key="6">
    <source>
        <dbReference type="ARBA" id="ARBA00022692"/>
    </source>
</evidence>
<comment type="caution">
    <text evidence="12">The sequence shown here is derived from an EMBL/GenBank/DDBJ whole genome shotgun (WGS) entry which is preliminary data.</text>
</comment>
<dbReference type="PRINTS" id="PR00812">
    <property type="entry name" value="BCTERIALGSPF"/>
</dbReference>
<evidence type="ECO:0000313" key="13">
    <source>
        <dbReference type="Proteomes" id="UP000235897"/>
    </source>
</evidence>
<keyword evidence="5" id="KW-0997">Cell inner membrane</keyword>
<evidence type="ECO:0000256" key="1">
    <source>
        <dbReference type="ARBA" id="ARBA00004429"/>
    </source>
</evidence>
<dbReference type="RefSeq" id="WP_102846953.1">
    <property type="nucleotide sequence ID" value="NZ_JAMOIG010000012.1"/>
</dbReference>
<dbReference type="FunFam" id="1.20.81.30:FF:000001">
    <property type="entry name" value="Type II secretion system protein F"/>
    <property type="match status" value="2"/>
</dbReference>